<protein>
    <submittedName>
        <fullName evidence="1">Uncharacterized protein</fullName>
    </submittedName>
</protein>
<dbReference type="Proteomes" id="UP000231143">
    <property type="component" value="Unassembled WGS sequence"/>
</dbReference>
<evidence type="ECO:0000313" key="1">
    <source>
        <dbReference type="EMBL" id="PIP87286.1"/>
    </source>
</evidence>
<sequence>MKKSNFKSKALYSILVLGLFSLAGVGIVSANAGGQGFERGFRDGGRGMRGGEMMMGELITNDVRDGFREDMRSNIKNLTKEERDALREKHREQILKKQAEFEAFTGLTRTEMRDLRQSGGTIGEVLISNGKTKADAEVFLTKQANDRIDSIVERHGLSSSEEAILRSRVPESVHNILERWFGNL</sequence>
<dbReference type="AlphaFoldDB" id="A0A2H0DYN8"/>
<name>A0A2H0DYN8_9BACT</name>
<accession>A0A2H0DYN8</accession>
<proteinExistence type="predicted"/>
<reference evidence="1 2" key="1">
    <citation type="submission" date="2017-09" db="EMBL/GenBank/DDBJ databases">
        <title>Depth-based differentiation of microbial function through sediment-hosted aquifers and enrichment of novel symbionts in the deep terrestrial subsurface.</title>
        <authorList>
            <person name="Probst A.J."/>
            <person name="Ladd B."/>
            <person name="Jarett J.K."/>
            <person name="Geller-Mcgrath D.E."/>
            <person name="Sieber C.M."/>
            <person name="Emerson J.B."/>
            <person name="Anantharaman K."/>
            <person name="Thomas B.C."/>
            <person name="Malmstrom R."/>
            <person name="Stieglmeier M."/>
            <person name="Klingl A."/>
            <person name="Woyke T."/>
            <person name="Ryan C.M."/>
            <person name="Banfield J.F."/>
        </authorList>
    </citation>
    <scope>NUCLEOTIDE SEQUENCE [LARGE SCALE GENOMIC DNA]</scope>
    <source>
        <strain evidence="1">CG22_combo_CG10-13_8_21_14_all_36_13</strain>
    </source>
</reference>
<comment type="caution">
    <text evidence="1">The sequence shown here is derived from an EMBL/GenBank/DDBJ whole genome shotgun (WGS) entry which is preliminary data.</text>
</comment>
<organism evidence="1 2">
    <name type="scientific">Candidatus Campbellbacteria bacterium CG22_combo_CG10-13_8_21_14_all_36_13</name>
    <dbReference type="NCBI Taxonomy" id="1974529"/>
    <lineage>
        <taxon>Bacteria</taxon>
        <taxon>Candidatus Campbelliibacteriota</taxon>
    </lineage>
</organism>
<gene>
    <name evidence="1" type="ORF">COW81_01035</name>
</gene>
<evidence type="ECO:0000313" key="2">
    <source>
        <dbReference type="Proteomes" id="UP000231143"/>
    </source>
</evidence>
<dbReference type="EMBL" id="PCTT01000013">
    <property type="protein sequence ID" value="PIP87286.1"/>
    <property type="molecule type" value="Genomic_DNA"/>
</dbReference>